<dbReference type="InterPro" id="IPR028087">
    <property type="entry name" value="Tad_N"/>
</dbReference>
<comment type="caution">
    <text evidence="3">The sequence shown here is derived from an EMBL/GenBank/DDBJ whole genome shotgun (WGS) entry which is preliminary data.</text>
</comment>
<dbReference type="RefSeq" id="WP_390362949.1">
    <property type="nucleotide sequence ID" value="NZ_JBHTKJ010000034.1"/>
</dbReference>
<keyword evidence="1" id="KW-1133">Transmembrane helix</keyword>
<gene>
    <name evidence="3" type="ORF">ACFQ3N_12920</name>
</gene>
<organism evidence="3 4">
    <name type="scientific">Virgibacillus byunsanensis</name>
    <dbReference type="NCBI Taxonomy" id="570945"/>
    <lineage>
        <taxon>Bacteria</taxon>
        <taxon>Bacillati</taxon>
        <taxon>Bacillota</taxon>
        <taxon>Bacilli</taxon>
        <taxon>Bacillales</taxon>
        <taxon>Bacillaceae</taxon>
        <taxon>Virgibacillus</taxon>
    </lineage>
</organism>
<keyword evidence="4" id="KW-1185">Reference proteome</keyword>
<evidence type="ECO:0000256" key="1">
    <source>
        <dbReference type="SAM" id="Phobius"/>
    </source>
</evidence>
<dbReference type="Proteomes" id="UP001597040">
    <property type="component" value="Unassembled WGS sequence"/>
</dbReference>
<sequence>MKNKTKAIFREQSGIAMIMVALSMFMLVGFTAFVVDVGGLYFEKSSLQKSLDAAVLGGAQVLTVSEVKAEEVAIDLASDNGFTIPEDDVTTEVDTIKIHTTVNKELMFARIFGFENSDVSAIAEAQIQNTLTAGEGIVPVALEEGEYSPGAEYPLHFQAGNPNNSSISGNFGFLAIDGPGGNDLKEGIMYGAKREVNEEFEWTKTGLSWGNVRSGFEYRIEEDNDKPHCQQYSTADNTCNRIITVPLVEEFEVNGKSMVRIVGFAAIWIEAVNPNGNDKGVTGRFIDYVRGGTFEPGGEDYGISGVKLIN</sequence>
<accession>A0ABW3LMG6</accession>
<proteinExistence type="predicted"/>
<feature type="domain" description="Putative Flp pilus-assembly TadG-like N-terminal" evidence="2">
    <location>
        <begin position="16"/>
        <end position="60"/>
    </location>
</feature>
<dbReference type="Pfam" id="PF13400">
    <property type="entry name" value="Tad"/>
    <property type="match status" value="1"/>
</dbReference>
<evidence type="ECO:0000313" key="4">
    <source>
        <dbReference type="Proteomes" id="UP001597040"/>
    </source>
</evidence>
<keyword evidence="1" id="KW-0812">Transmembrane</keyword>
<feature type="transmembrane region" description="Helical" evidence="1">
    <location>
        <begin position="20"/>
        <end position="42"/>
    </location>
</feature>
<protein>
    <submittedName>
        <fullName evidence="3">Pilus assembly protein TadG-related protein</fullName>
    </submittedName>
</protein>
<keyword evidence="1" id="KW-0472">Membrane</keyword>
<dbReference type="EMBL" id="JBHTKJ010000034">
    <property type="protein sequence ID" value="MFD1039288.1"/>
    <property type="molecule type" value="Genomic_DNA"/>
</dbReference>
<evidence type="ECO:0000259" key="2">
    <source>
        <dbReference type="Pfam" id="PF13400"/>
    </source>
</evidence>
<reference evidence="4" key="1">
    <citation type="journal article" date="2019" name="Int. J. Syst. Evol. Microbiol.">
        <title>The Global Catalogue of Microorganisms (GCM) 10K type strain sequencing project: providing services to taxonomists for standard genome sequencing and annotation.</title>
        <authorList>
            <consortium name="The Broad Institute Genomics Platform"/>
            <consortium name="The Broad Institute Genome Sequencing Center for Infectious Disease"/>
            <person name="Wu L."/>
            <person name="Ma J."/>
        </authorList>
    </citation>
    <scope>NUCLEOTIDE SEQUENCE [LARGE SCALE GENOMIC DNA]</scope>
    <source>
        <strain evidence="4">CCUG 56754</strain>
    </source>
</reference>
<evidence type="ECO:0000313" key="3">
    <source>
        <dbReference type="EMBL" id="MFD1039288.1"/>
    </source>
</evidence>
<name>A0ABW3LMG6_9BACI</name>